<evidence type="ECO:0000256" key="1">
    <source>
        <dbReference type="SAM" id="MobiDB-lite"/>
    </source>
</evidence>
<feature type="region of interest" description="Disordered" evidence="1">
    <location>
        <begin position="668"/>
        <end position="690"/>
    </location>
</feature>
<feature type="compositionally biased region" description="Polar residues" evidence="1">
    <location>
        <begin position="327"/>
        <end position="340"/>
    </location>
</feature>
<feature type="compositionally biased region" description="Low complexity" evidence="1">
    <location>
        <begin position="118"/>
        <end position="145"/>
    </location>
</feature>
<dbReference type="AlphaFoldDB" id="A0A914I434"/>
<feature type="compositionally biased region" description="Basic and acidic residues" evidence="1">
    <location>
        <begin position="494"/>
        <end position="511"/>
    </location>
</feature>
<feature type="compositionally biased region" description="Polar residues" evidence="1">
    <location>
        <begin position="355"/>
        <end position="385"/>
    </location>
</feature>
<feature type="region of interest" description="Disordered" evidence="1">
    <location>
        <begin position="531"/>
        <end position="621"/>
    </location>
</feature>
<protein>
    <submittedName>
        <fullName evidence="3">Protein SPT2 homolog</fullName>
    </submittedName>
</protein>
<accession>A0A914I434</accession>
<feature type="compositionally biased region" description="Basic and acidic residues" evidence="1">
    <location>
        <begin position="560"/>
        <end position="579"/>
    </location>
</feature>
<organism evidence="2 3">
    <name type="scientific">Globodera rostochiensis</name>
    <name type="common">Golden nematode worm</name>
    <name type="synonym">Heterodera rostochiensis</name>
    <dbReference type="NCBI Taxonomy" id="31243"/>
    <lineage>
        <taxon>Eukaryota</taxon>
        <taxon>Metazoa</taxon>
        <taxon>Ecdysozoa</taxon>
        <taxon>Nematoda</taxon>
        <taxon>Chromadorea</taxon>
        <taxon>Rhabditida</taxon>
        <taxon>Tylenchina</taxon>
        <taxon>Tylenchomorpha</taxon>
        <taxon>Tylenchoidea</taxon>
        <taxon>Heteroderidae</taxon>
        <taxon>Heteroderinae</taxon>
        <taxon>Globodera</taxon>
    </lineage>
</organism>
<feature type="region of interest" description="Disordered" evidence="1">
    <location>
        <begin position="230"/>
        <end position="263"/>
    </location>
</feature>
<reference evidence="3" key="1">
    <citation type="submission" date="2022-11" db="UniProtKB">
        <authorList>
            <consortium name="WormBaseParasite"/>
        </authorList>
    </citation>
    <scope>IDENTIFICATION</scope>
</reference>
<sequence length="690" mass="76136">MDFNFQDLVHQAERNAKRQERKVHEAEREMKARQQQHMERLAYEKAREKLALKRRAPPPAPQRQQSPPAPALPLPPLAAKRDRTTRLDTVAGGNKGPPQLPRKPLDGGEPTFVIPKKSSAPHSSAGAGAAAVVSVAASSSVATAARKTQAPKQNCIQTPLQKNGAQIGQVQRQQHQPKASSGSATENKRPRISMPAPTQQKHDPFTALMAKANQNDASAVERLIEQTAVAEAEACSAPTRQQQQRRSKPTPNKAPEAEVGVSAGRELTYAAAVRERIAKQQQQAVVEKKRRLTATGYRILPPEDSEPKLASSKSVQPPPAQQQQQQKITKTVPTNGQTLATPKVAKIVERDKPSKTQQGGNVQQMSRQTNGTSALLHSASKQQKVPNIAAGGGKSVNNKTAQQQQSQSQPAQQQQQQPQKRYLPGDVRYQGTPSAAKTAPQQPAIKKAVVPTNVGGGPPPPSPQVDSKRKANTASAESSLTTATKSVGVAPKARKMETTPKGAELGKFRAREMELEAALKREREKVARMMAMAKEAQNRKPKPQQQQAMISENTGSLARIKREAQLRREMALAHQRDRQPSSSSRKFANYSETDEDDENDDYRGRREDEEDDEYDSDMADFIDDSMVDDMQREDFEETLKIINPRYNKEQWLLRERMIDERRMDARFRPAGGEAGQQSTRLMNSGKMPVI</sequence>
<name>A0A914I434_GLORO</name>
<feature type="compositionally biased region" description="Polar residues" evidence="1">
    <location>
        <begin position="431"/>
        <end position="441"/>
    </location>
</feature>
<feature type="compositionally biased region" description="Polar residues" evidence="1">
    <location>
        <begin position="543"/>
        <end position="556"/>
    </location>
</feature>
<feature type="compositionally biased region" description="Low complexity" evidence="1">
    <location>
        <begin position="472"/>
        <end position="486"/>
    </location>
</feature>
<evidence type="ECO:0000313" key="3">
    <source>
        <dbReference type="WBParaSite" id="Gr19_v10_g6698.t1"/>
    </source>
</evidence>
<feature type="compositionally biased region" description="Low complexity" evidence="1">
    <location>
        <begin position="401"/>
        <end position="419"/>
    </location>
</feature>
<dbReference type="WBParaSite" id="Gr19_v10_g6698.t1">
    <property type="protein sequence ID" value="Gr19_v10_g6698.t1"/>
    <property type="gene ID" value="Gr19_v10_g6698"/>
</dbReference>
<feature type="region of interest" description="Disordered" evidence="1">
    <location>
        <begin position="278"/>
        <end position="511"/>
    </location>
</feature>
<feature type="compositionally biased region" description="Pro residues" evidence="1">
    <location>
        <begin position="57"/>
        <end position="76"/>
    </location>
</feature>
<keyword evidence="2" id="KW-1185">Reference proteome</keyword>
<feature type="compositionally biased region" description="Polar residues" evidence="1">
    <location>
        <begin position="150"/>
        <end position="185"/>
    </location>
</feature>
<proteinExistence type="predicted"/>
<evidence type="ECO:0000313" key="2">
    <source>
        <dbReference type="Proteomes" id="UP000887572"/>
    </source>
</evidence>
<dbReference type="Proteomes" id="UP000887572">
    <property type="component" value="Unplaced"/>
</dbReference>
<feature type="region of interest" description="Disordered" evidence="1">
    <location>
        <begin position="1"/>
        <end position="213"/>
    </location>
</feature>
<feature type="compositionally biased region" description="Acidic residues" evidence="1">
    <location>
        <begin position="608"/>
        <end position="621"/>
    </location>
</feature>
<feature type="compositionally biased region" description="Basic and acidic residues" evidence="1">
    <location>
        <begin position="10"/>
        <end position="51"/>
    </location>
</feature>